<keyword evidence="2" id="KW-0472">Membrane</keyword>
<organism evidence="3 4">
    <name type="scientific">Candidatus Portnoybacteria bacterium CG_4_9_14_3_um_filter_40_10</name>
    <dbReference type="NCBI Taxonomy" id="1974804"/>
    <lineage>
        <taxon>Bacteria</taxon>
        <taxon>Candidatus Portnoyibacteriota</taxon>
    </lineage>
</organism>
<gene>
    <name evidence="3" type="ORF">CO159_03185</name>
</gene>
<feature type="transmembrane region" description="Helical" evidence="2">
    <location>
        <begin position="120"/>
        <end position="138"/>
    </location>
</feature>
<accession>A0A2M7YNC7</accession>
<dbReference type="Proteomes" id="UP000230434">
    <property type="component" value="Unassembled WGS sequence"/>
</dbReference>
<keyword evidence="2" id="KW-1133">Transmembrane helix</keyword>
<dbReference type="AlphaFoldDB" id="A0A2M7YNC7"/>
<dbReference type="EMBL" id="PFWF01000069">
    <property type="protein sequence ID" value="PJA64422.1"/>
    <property type="molecule type" value="Genomic_DNA"/>
</dbReference>
<evidence type="ECO:0000256" key="1">
    <source>
        <dbReference type="SAM" id="MobiDB-lite"/>
    </source>
</evidence>
<comment type="caution">
    <text evidence="3">The sequence shown here is derived from an EMBL/GenBank/DDBJ whole genome shotgun (WGS) entry which is preliminary data.</text>
</comment>
<evidence type="ECO:0000256" key="2">
    <source>
        <dbReference type="SAM" id="Phobius"/>
    </source>
</evidence>
<reference evidence="4" key="1">
    <citation type="submission" date="2017-09" db="EMBL/GenBank/DDBJ databases">
        <title>Depth-based differentiation of microbial function through sediment-hosted aquifers and enrichment of novel symbionts in the deep terrestrial subsurface.</title>
        <authorList>
            <person name="Probst A.J."/>
            <person name="Ladd B."/>
            <person name="Jarett J.K."/>
            <person name="Geller-Mcgrath D.E."/>
            <person name="Sieber C.M.K."/>
            <person name="Emerson J.B."/>
            <person name="Anantharaman K."/>
            <person name="Thomas B.C."/>
            <person name="Malmstrom R."/>
            <person name="Stieglmeier M."/>
            <person name="Klingl A."/>
            <person name="Woyke T."/>
            <person name="Ryan C.M."/>
            <person name="Banfield J.F."/>
        </authorList>
    </citation>
    <scope>NUCLEOTIDE SEQUENCE [LARGE SCALE GENOMIC DNA]</scope>
</reference>
<feature type="transmembrane region" description="Helical" evidence="2">
    <location>
        <begin position="43"/>
        <end position="65"/>
    </location>
</feature>
<evidence type="ECO:0000313" key="4">
    <source>
        <dbReference type="Proteomes" id="UP000230434"/>
    </source>
</evidence>
<name>A0A2M7YNC7_9BACT</name>
<protein>
    <submittedName>
        <fullName evidence="3">Uncharacterized protein</fullName>
    </submittedName>
</protein>
<keyword evidence="2" id="KW-0812">Transmembrane</keyword>
<sequence>MQNQQSNLYQQPSASEPSTQQLPSNKLWPINWRHNTFIKIADTTLFFGVIIISVFTIILILWGIVAPGPMEPSFTPSNFIKINSYFRILNSASLVLFIFSFFVFILSVIKFKSLDKFEKIFLFAPIFSFIVLTLVSLLQPFCCLITNPQ</sequence>
<feature type="transmembrane region" description="Helical" evidence="2">
    <location>
        <begin position="85"/>
        <end position="108"/>
    </location>
</feature>
<evidence type="ECO:0000313" key="3">
    <source>
        <dbReference type="EMBL" id="PJA64422.1"/>
    </source>
</evidence>
<proteinExistence type="predicted"/>
<feature type="region of interest" description="Disordered" evidence="1">
    <location>
        <begin position="1"/>
        <end position="22"/>
    </location>
</feature>